<dbReference type="EMBL" id="CAXDID020000843">
    <property type="protein sequence ID" value="CAL6114930.1"/>
    <property type="molecule type" value="Genomic_DNA"/>
</dbReference>
<name>A0AA86NB13_9EUKA</name>
<comment type="caution">
    <text evidence="1">The sequence shown here is derived from an EMBL/GenBank/DDBJ whole genome shotgun (WGS) entry which is preliminary data.</text>
</comment>
<reference evidence="2 3" key="2">
    <citation type="submission" date="2024-07" db="EMBL/GenBank/DDBJ databases">
        <authorList>
            <person name="Akdeniz Z."/>
        </authorList>
    </citation>
    <scope>NUCLEOTIDE SEQUENCE [LARGE SCALE GENOMIC DNA]</scope>
</reference>
<evidence type="ECO:0000313" key="3">
    <source>
        <dbReference type="Proteomes" id="UP001642409"/>
    </source>
</evidence>
<dbReference type="AlphaFoldDB" id="A0AA86NB13"/>
<keyword evidence="3" id="KW-1185">Reference proteome</keyword>
<gene>
    <name evidence="1" type="ORF">HINF_LOCUS4029</name>
    <name evidence="2" type="ORF">HINF_LOCUS78398</name>
</gene>
<organism evidence="1">
    <name type="scientific">Hexamita inflata</name>
    <dbReference type="NCBI Taxonomy" id="28002"/>
    <lineage>
        <taxon>Eukaryota</taxon>
        <taxon>Metamonada</taxon>
        <taxon>Diplomonadida</taxon>
        <taxon>Hexamitidae</taxon>
        <taxon>Hexamitinae</taxon>
        <taxon>Hexamita</taxon>
    </lineage>
</organism>
<accession>A0AA86NB13</accession>
<reference evidence="1" key="1">
    <citation type="submission" date="2023-06" db="EMBL/GenBank/DDBJ databases">
        <authorList>
            <person name="Kurt Z."/>
        </authorList>
    </citation>
    <scope>NUCLEOTIDE SEQUENCE</scope>
</reference>
<sequence length="124" mass="14228">MFKLPFELQSSISGVDQYVQILRLAIQLQQMCNGDSLNCVQNKIIIIVVQKVVLCCSGIQIENMRGAEDIRRGKVKQGRSVPEGENNDLWRQRCAKNTFLGQNRILVGQRRINTKCQLWGWSYT</sequence>
<evidence type="ECO:0000313" key="2">
    <source>
        <dbReference type="EMBL" id="CAL6114930.1"/>
    </source>
</evidence>
<dbReference type="Proteomes" id="UP001642409">
    <property type="component" value="Unassembled WGS sequence"/>
</dbReference>
<dbReference type="EMBL" id="CATOUU010000101">
    <property type="protein sequence ID" value="CAI9916384.1"/>
    <property type="molecule type" value="Genomic_DNA"/>
</dbReference>
<evidence type="ECO:0000313" key="1">
    <source>
        <dbReference type="EMBL" id="CAI9916384.1"/>
    </source>
</evidence>
<protein>
    <submittedName>
        <fullName evidence="2">Hypothetical_protein</fullName>
    </submittedName>
</protein>
<proteinExistence type="predicted"/>